<dbReference type="Gene3D" id="3.40.50.150">
    <property type="entry name" value="Vaccinia Virus protein VP39"/>
    <property type="match status" value="1"/>
</dbReference>
<dbReference type="InterPro" id="IPR029063">
    <property type="entry name" value="SAM-dependent_MTases_sf"/>
</dbReference>
<dbReference type="Pfam" id="PF13649">
    <property type="entry name" value="Methyltransf_25"/>
    <property type="match status" value="1"/>
</dbReference>
<reference evidence="2" key="1">
    <citation type="journal article" date="2023" name="Genome Biol. Evol.">
        <title>First Whole Genome Sequence and Flow Cytometry Genome Size Data for the Lichen-Forming Fungus Ramalina farinacea (Ascomycota).</title>
        <authorList>
            <person name="Llewellyn T."/>
            <person name="Mian S."/>
            <person name="Hill R."/>
            <person name="Leitch I.J."/>
            <person name="Gaya E."/>
        </authorList>
    </citation>
    <scope>NUCLEOTIDE SEQUENCE</scope>
    <source>
        <strain evidence="2">LIQ254RAFAR</strain>
    </source>
</reference>
<dbReference type="PANTHER" id="PTHR44942:SF10">
    <property type="entry name" value="METHYLTRANSFERASE TYPE 11 DOMAIN-CONTAINING PROTEIN"/>
    <property type="match status" value="1"/>
</dbReference>
<dbReference type="EMBL" id="JAPUFD010000027">
    <property type="protein sequence ID" value="MDI1493486.1"/>
    <property type="molecule type" value="Genomic_DNA"/>
</dbReference>
<keyword evidence="3" id="KW-1185">Reference proteome</keyword>
<evidence type="ECO:0000259" key="1">
    <source>
        <dbReference type="Pfam" id="PF13649"/>
    </source>
</evidence>
<name>A0AA43TVV0_9LECA</name>
<dbReference type="InterPro" id="IPR051052">
    <property type="entry name" value="Diverse_substrate_MTase"/>
</dbReference>
<dbReference type="SUPFAM" id="SSF53335">
    <property type="entry name" value="S-adenosyl-L-methionine-dependent methyltransferases"/>
    <property type="match status" value="1"/>
</dbReference>
<dbReference type="PANTHER" id="PTHR44942">
    <property type="entry name" value="METHYLTRANSF_11 DOMAIN-CONTAINING PROTEIN"/>
    <property type="match status" value="1"/>
</dbReference>
<accession>A0AA43TVV0</accession>
<proteinExistence type="predicted"/>
<sequence length="280" mass="30879">MAEEKTFKAYNSKQAQAYLARGAYHDRLYDLILRAHESTGGAFGKFVDVGCGPGNSTRELAKHFDRTWGSDPSEGMIEMARQLSEDVESETKSGGKIVWEVGREEDVGAGNREGEVDMITAAMAMANMISALPDPSTPNASAVNAILDRVQKERMAAYEEEGGRRWRMGYSDLPLPWDLSPPVPGFSNQGDSYSRIEKNLDGQLGSEEEFFLGERRVTLKELGGIMGTASSVVRWREVHPELAGTKDDIIIKTMNEVQEVLGREDLVVATGLVLLIFKKT</sequence>
<dbReference type="Proteomes" id="UP001161017">
    <property type="component" value="Unassembled WGS sequence"/>
</dbReference>
<protein>
    <recommendedName>
        <fullName evidence="1">Methyltransferase domain-containing protein</fullName>
    </recommendedName>
</protein>
<dbReference type="InterPro" id="IPR041698">
    <property type="entry name" value="Methyltransf_25"/>
</dbReference>
<organism evidence="2 3">
    <name type="scientific">Ramalina farinacea</name>
    <dbReference type="NCBI Taxonomy" id="258253"/>
    <lineage>
        <taxon>Eukaryota</taxon>
        <taxon>Fungi</taxon>
        <taxon>Dikarya</taxon>
        <taxon>Ascomycota</taxon>
        <taxon>Pezizomycotina</taxon>
        <taxon>Lecanoromycetes</taxon>
        <taxon>OSLEUM clade</taxon>
        <taxon>Lecanoromycetidae</taxon>
        <taxon>Lecanorales</taxon>
        <taxon>Lecanorineae</taxon>
        <taxon>Ramalinaceae</taxon>
        <taxon>Ramalina</taxon>
    </lineage>
</organism>
<dbReference type="CDD" id="cd02440">
    <property type="entry name" value="AdoMet_MTases"/>
    <property type="match status" value="1"/>
</dbReference>
<dbReference type="AlphaFoldDB" id="A0AA43TVV0"/>
<feature type="domain" description="Methyltransferase" evidence="1">
    <location>
        <begin position="47"/>
        <end position="125"/>
    </location>
</feature>
<evidence type="ECO:0000313" key="2">
    <source>
        <dbReference type="EMBL" id="MDI1493486.1"/>
    </source>
</evidence>
<gene>
    <name evidence="2" type="ORF">OHK93_005276</name>
</gene>
<comment type="caution">
    <text evidence="2">The sequence shown here is derived from an EMBL/GenBank/DDBJ whole genome shotgun (WGS) entry which is preliminary data.</text>
</comment>
<evidence type="ECO:0000313" key="3">
    <source>
        <dbReference type="Proteomes" id="UP001161017"/>
    </source>
</evidence>